<dbReference type="Proteomes" id="UP000561011">
    <property type="component" value="Unassembled WGS sequence"/>
</dbReference>
<sequence length="347" mass="37828">MPEQLMWEPDVSRGEWLRPMESEPFASILSVVPRGFEAYARIFHAVERDRPRATGTWHGVEEESLFAGATDIEAALETGRTTWAEVAAAFGTTMHSEAQFARLVGLGRWEESQTVAPDGWRYDMPPEGSCDPGSFTGAARVLERHTTTPSAGVAAVWEGWGGLMSSAGYATYTAEMPDPSTDDRGLRSAVRSAGTRLRTTLRRALTRVRWATTERIALFHRAPEPGTGLLSREIASGPTFALHGGTGRTYVLFQAGADDFTEPAWGDRAPWVRPGWSPQTPSMVWPDDHAWFLATEIDWDSTLVAGSAGLVRELVETPGLEVLAIDPDARLTSDGDTINPAPETETA</sequence>
<gene>
    <name evidence="1" type="ORF">HZZ10_04825</name>
</gene>
<dbReference type="AlphaFoldDB" id="A0A853ET00"/>
<accession>A0A853ET00</accession>
<evidence type="ECO:0000313" key="2">
    <source>
        <dbReference type="Proteomes" id="UP000561011"/>
    </source>
</evidence>
<reference evidence="1 2" key="1">
    <citation type="submission" date="2020-07" db="EMBL/GenBank/DDBJ databases">
        <title>MOT database genomes.</title>
        <authorList>
            <person name="Joseph S."/>
            <person name="Aduse-Opoku J."/>
            <person name="Hashim A."/>
            <person name="Wade W."/>
            <person name="Curtis M."/>
        </authorList>
    </citation>
    <scope>NUCLEOTIDE SEQUENCE [LARGE SCALE GENOMIC DNA]</scope>
    <source>
        <strain evidence="1 2">DSM 100099</strain>
    </source>
</reference>
<comment type="caution">
    <text evidence="1">The sequence shown here is derived from an EMBL/GenBank/DDBJ whole genome shotgun (WGS) entry which is preliminary data.</text>
</comment>
<name>A0A853ET00_9MICO</name>
<evidence type="ECO:0000313" key="1">
    <source>
        <dbReference type="EMBL" id="NYS92852.1"/>
    </source>
</evidence>
<keyword evidence="2" id="KW-1185">Reference proteome</keyword>
<dbReference type="RefSeq" id="WP_179912636.1">
    <property type="nucleotide sequence ID" value="NZ_JACBYE010000007.1"/>
</dbReference>
<protein>
    <submittedName>
        <fullName evidence="1">Uncharacterized protein</fullName>
    </submittedName>
</protein>
<dbReference type="EMBL" id="JACBYE010000007">
    <property type="protein sequence ID" value="NYS92852.1"/>
    <property type="molecule type" value="Genomic_DNA"/>
</dbReference>
<proteinExistence type="predicted"/>
<organism evidence="1 2">
    <name type="scientific">Sanguibacter inulinus</name>
    <dbReference type="NCBI Taxonomy" id="60922"/>
    <lineage>
        <taxon>Bacteria</taxon>
        <taxon>Bacillati</taxon>
        <taxon>Actinomycetota</taxon>
        <taxon>Actinomycetes</taxon>
        <taxon>Micrococcales</taxon>
        <taxon>Sanguibacteraceae</taxon>
        <taxon>Sanguibacter</taxon>
    </lineage>
</organism>